<dbReference type="Proteomes" id="UP001365542">
    <property type="component" value="Unassembled WGS sequence"/>
</dbReference>
<keyword evidence="3" id="KW-1185">Reference proteome</keyword>
<feature type="compositionally biased region" description="Polar residues" evidence="1">
    <location>
        <begin position="78"/>
        <end position="88"/>
    </location>
</feature>
<name>A0AAV9WTR5_9PEZI</name>
<protein>
    <submittedName>
        <fullName evidence="2">Uncharacterized protein</fullName>
    </submittedName>
</protein>
<evidence type="ECO:0000313" key="2">
    <source>
        <dbReference type="EMBL" id="KAK6525510.1"/>
    </source>
</evidence>
<reference evidence="2 3" key="1">
    <citation type="submission" date="2019-10" db="EMBL/GenBank/DDBJ databases">
        <authorList>
            <person name="Palmer J.M."/>
        </authorList>
    </citation>
    <scope>NUCLEOTIDE SEQUENCE [LARGE SCALE GENOMIC DNA]</scope>
    <source>
        <strain evidence="2 3">TWF694</strain>
    </source>
</reference>
<comment type="caution">
    <text evidence="2">The sequence shown here is derived from an EMBL/GenBank/DDBJ whole genome shotgun (WGS) entry which is preliminary data.</text>
</comment>
<feature type="compositionally biased region" description="Basic residues" evidence="1">
    <location>
        <begin position="145"/>
        <end position="162"/>
    </location>
</feature>
<feature type="region of interest" description="Disordered" evidence="1">
    <location>
        <begin position="78"/>
        <end position="166"/>
    </location>
</feature>
<evidence type="ECO:0000313" key="3">
    <source>
        <dbReference type="Proteomes" id="UP001365542"/>
    </source>
</evidence>
<sequence>MSRVSTPRRLTAMDIRFQQVLDSSPMPKSIRRVYESLGAQQRERLEEVARKHTAGLRTPKLHPGIINPPRIVIATPVPNAQSKNNTDSQESDPDLGHANQAGKKENQAASSSLENQSLEPVSSDKSTEWNNCGTESNAPAGGISGHRKVITASRRRKSARRSGPRDYWILGSRRRNPVYDESVLRKPWKVH</sequence>
<dbReference type="EMBL" id="JAVHJO010000017">
    <property type="protein sequence ID" value="KAK6525510.1"/>
    <property type="molecule type" value="Genomic_DNA"/>
</dbReference>
<evidence type="ECO:0000256" key="1">
    <source>
        <dbReference type="SAM" id="MobiDB-lite"/>
    </source>
</evidence>
<organism evidence="2 3">
    <name type="scientific">Orbilia ellipsospora</name>
    <dbReference type="NCBI Taxonomy" id="2528407"/>
    <lineage>
        <taxon>Eukaryota</taxon>
        <taxon>Fungi</taxon>
        <taxon>Dikarya</taxon>
        <taxon>Ascomycota</taxon>
        <taxon>Pezizomycotina</taxon>
        <taxon>Orbiliomycetes</taxon>
        <taxon>Orbiliales</taxon>
        <taxon>Orbiliaceae</taxon>
        <taxon>Orbilia</taxon>
    </lineage>
</organism>
<proteinExistence type="predicted"/>
<accession>A0AAV9WTR5</accession>
<dbReference type="AlphaFoldDB" id="A0AAV9WTR5"/>
<feature type="compositionally biased region" description="Polar residues" evidence="1">
    <location>
        <begin position="107"/>
        <end position="137"/>
    </location>
</feature>
<gene>
    <name evidence="2" type="ORF">TWF694_005640</name>
</gene>